<name>A0A1G1W0J8_9BACT</name>
<evidence type="ECO:0000256" key="9">
    <source>
        <dbReference type="ARBA" id="ARBA00023136"/>
    </source>
</evidence>
<keyword evidence="6 13" id="KW-0375">Hydrogen ion transport</keyword>
<dbReference type="STRING" id="1802591.A2113_00615"/>
<evidence type="ECO:0000256" key="15">
    <source>
        <dbReference type="SAM" id="Coils"/>
    </source>
</evidence>
<dbReference type="GO" id="GO:0045259">
    <property type="term" value="C:proton-transporting ATP synthase complex"/>
    <property type="evidence" value="ECO:0007669"/>
    <property type="project" value="UniProtKB-KW"/>
</dbReference>
<evidence type="ECO:0000256" key="8">
    <source>
        <dbReference type="ARBA" id="ARBA00023065"/>
    </source>
</evidence>
<protein>
    <recommendedName>
        <fullName evidence="13">ATP synthase subunit b</fullName>
    </recommendedName>
    <alternativeName>
        <fullName evidence="13">ATP synthase F(0) sector subunit b</fullName>
    </alternativeName>
    <alternativeName>
        <fullName evidence="13">ATPase subunit I</fullName>
    </alternativeName>
    <alternativeName>
        <fullName evidence="13">F-type ATPase subunit b</fullName>
        <shortName evidence="13">F-ATPase subunit b</shortName>
    </alternativeName>
</protein>
<dbReference type="EMBL" id="MHCN01000017">
    <property type="protein sequence ID" value="OGY21195.1"/>
    <property type="molecule type" value="Genomic_DNA"/>
</dbReference>
<evidence type="ECO:0000256" key="7">
    <source>
        <dbReference type="ARBA" id="ARBA00022989"/>
    </source>
</evidence>
<evidence type="ECO:0000256" key="13">
    <source>
        <dbReference type="HAMAP-Rule" id="MF_01398"/>
    </source>
</evidence>
<dbReference type="Proteomes" id="UP000176299">
    <property type="component" value="Unassembled WGS sequence"/>
</dbReference>
<evidence type="ECO:0000313" key="17">
    <source>
        <dbReference type="Proteomes" id="UP000176299"/>
    </source>
</evidence>
<comment type="caution">
    <text evidence="16">The sequence shown here is derived from an EMBL/GenBank/DDBJ whole genome shotgun (WGS) entry which is preliminary data.</text>
</comment>
<feature type="transmembrane region" description="Helical" evidence="13">
    <location>
        <begin position="12"/>
        <end position="28"/>
    </location>
</feature>
<dbReference type="InterPro" id="IPR005864">
    <property type="entry name" value="ATP_synth_F0_bsu_bac"/>
</dbReference>
<evidence type="ECO:0000256" key="2">
    <source>
        <dbReference type="ARBA" id="ARBA00022448"/>
    </source>
</evidence>
<keyword evidence="7 13" id="KW-1133">Transmembrane helix</keyword>
<feature type="coiled-coil region" evidence="15">
    <location>
        <begin position="37"/>
        <end position="122"/>
    </location>
</feature>
<sequence length="165" mass="18805">MEILKDFGVQPILLLAQIVNFAILLYLLKRFLYKPILKVLEERRQKVETSMKQAEEMQKRFEETTKKQEEILGAARSDASKVIEDAKEEAKALAETIQKESKEATEATIKRAQGTLELEKQKMIAEARSQIVEIVTTATEKVVAKTLKGSEKERLIEESIKEIQG</sequence>
<comment type="subcellular location">
    <subcellularLocation>
        <location evidence="13">Cell membrane</location>
        <topology evidence="13">Single-pass membrane protein</topology>
    </subcellularLocation>
    <subcellularLocation>
        <location evidence="12">Endomembrane system</location>
        <topology evidence="12">Single-pass membrane protein</topology>
    </subcellularLocation>
</comment>
<evidence type="ECO:0000256" key="5">
    <source>
        <dbReference type="ARBA" id="ARBA00022692"/>
    </source>
</evidence>
<keyword evidence="15" id="KW-0175">Coiled coil</keyword>
<dbReference type="InterPro" id="IPR002146">
    <property type="entry name" value="ATP_synth_b/b'su_bac/chlpt"/>
</dbReference>
<dbReference type="NCBIfam" id="TIGR01144">
    <property type="entry name" value="ATP_synt_b"/>
    <property type="match status" value="1"/>
</dbReference>
<evidence type="ECO:0000256" key="1">
    <source>
        <dbReference type="ARBA" id="ARBA00005513"/>
    </source>
</evidence>
<proteinExistence type="inferred from homology"/>
<evidence type="ECO:0000256" key="6">
    <source>
        <dbReference type="ARBA" id="ARBA00022781"/>
    </source>
</evidence>
<evidence type="ECO:0000313" key="16">
    <source>
        <dbReference type="EMBL" id="OGY21195.1"/>
    </source>
</evidence>
<reference evidence="16 17" key="1">
    <citation type="journal article" date="2016" name="Nat. Commun.">
        <title>Thousands of microbial genomes shed light on interconnected biogeochemical processes in an aquifer system.</title>
        <authorList>
            <person name="Anantharaman K."/>
            <person name="Brown C.T."/>
            <person name="Hug L.A."/>
            <person name="Sharon I."/>
            <person name="Castelle C.J."/>
            <person name="Probst A.J."/>
            <person name="Thomas B.C."/>
            <person name="Singh A."/>
            <person name="Wilkins M.J."/>
            <person name="Karaoz U."/>
            <person name="Brodie E.L."/>
            <person name="Williams K.H."/>
            <person name="Hubbard S.S."/>
            <person name="Banfield J.F."/>
        </authorList>
    </citation>
    <scope>NUCLEOTIDE SEQUENCE [LARGE SCALE GENOMIC DNA]</scope>
</reference>
<keyword evidence="9 13" id="KW-0472">Membrane</keyword>
<keyword evidence="10 13" id="KW-0066">ATP synthesis</keyword>
<accession>A0A1G1W0J8</accession>
<evidence type="ECO:0000256" key="3">
    <source>
        <dbReference type="ARBA" id="ARBA00022475"/>
    </source>
</evidence>
<dbReference type="PANTHER" id="PTHR33445">
    <property type="entry name" value="ATP SYNTHASE SUBUNIT B', CHLOROPLASTIC"/>
    <property type="match status" value="1"/>
</dbReference>
<comment type="function">
    <text evidence="11 13">F(1)F(0) ATP synthase produces ATP from ADP in the presence of a proton or sodium gradient. F-type ATPases consist of two structural domains, F(1) containing the extramembraneous catalytic core and F(0) containing the membrane proton channel, linked together by a central stalk and a peripheral stalk. During catalysis, ATP synthesis in the catalytic domain of F(1) is coupled via a rotary mechanism of the central stalk subunits to proton translocation.</text>
</comment>
<evidence type="ECO:0000256" key="10">
    <source>
        <dbReference type="ARBA" id="ARBA00023310"/>
    </source>
</evidence>
<comment type="subunit">
    <text evidence="13">F-type ATPases have 2 components, F(1) - the catalytic core - and F(0) - the membrane proton channel. F(1) has five subunits: alpha(3), beta(3), gamma(1), delta(1), epsilon(1). F(0) has three main subunits: a(1), b(2) and c(10-14). The alpha and beta chains form an alternating ring which encloses part of the gamma chain. F(1) is attached to F(0) by a central stalk formed by the gamma and epsilon chains, while a peripheral stalk is formed by the delta and b chains.</text>
</comment>
<keyword evidence="5 13" id="KW-0812">Transmembrane</keyword>
<dbReference type="Gene3D" id="6.10.250.1580">
    <property type="match status" value="1"/>
</dbReference>
<dbReference type="InterPro" id="IPR050059">
    <property type="entry name" value="ATP_synthase_B_chain"/>
</dbReference>
<comment type="similarity">
    <text evidence="1 13 14">Belongs to the ATPase B chain family.</text>
</comment>
<organism evidence="16 17">
    <name type="scientific">Candidatus Woykebacteria bacterium GWA1_44_8</name>
    <dbReference type="NCBI Taxonomy" id="1802591"/>
    <lineage>
        <taxon>Bacteria</taxon>
        <taxon>Candidatus Woykeibacteriota</taxon>
    </lineage>
</organism>
<evidence type="ECO:0000256" key="11">
    <source>
        <dbReference type="ARBA" id="ARBA00025198"/>
    </source>
</evidence>
<dbReference type="GO" id="GO:0046933">
    <property type="term" value="F:proton-transporting ATP synthase activity, rotational mechanism"/>
    <property type="evidence" value="ECO:0007669"/>
    <property type="project" value="UniProtKB-UniRule"/>
</dbReference>
<keyword evidence="4 13" id="KW-0138">CF(0)</keyword>
<dbReference type="GO" id="GO:0005886">
    <property type="term" value="C:plasma membrane"/>
    <property type="evidence" value="ECO:0007669"/>
    <property type="project" value="UniProtKB-SubCell"/>
</dbReference>
<dbReference type="HAMAP" id="MF_01398">
    <property type="entry name" value="ATP_synth_b_bprime"/>
    <property type="match status" value="1"/>
</dbReference>
<evidence type="ECO:0000256" key="4">
    <source>
        <dbReference type="ARBA" id="ARBA00022547"/>
    </source>
</evidence>
<dbReference type="CDD" id="cd06503">
    <property type="entry name" value="ATP-synt_Fo_b"/>
    <property type="match status" value="1"/>
</dbReference>
<comment type="function">
    <text evidence="13">Component of the F(0) channel, it forms part of the peripheral stalk, linking F(1) to F(0).</text>
</comment>
<keyword evidence="3 13" id="KW-1003">Cell membrane</keyword>
<dbReference type="GO" id="GO:0012505">
    <property type="term" value="C:endomembrane system"/>
    <property type="evidence" value="ECO:0007669"/>
    <property type="project" value="UniProtKB-SubCell"/>
</dbReference>
<dbReference type="AlphaFoldDB" id="A0A1G1W0J8"/>
<dbReference type="Pfam" id="PF00430">
    <property type="entry name" value="ATP-synt_B"/>
    <property type="match status" value="1"/>
</dbReference>
<keyword evidence="2 13" id="KW-0813">Transport</keyword>
<evidence type="ECO:0000256" key="14">
    <source>
        <dbReference type="RuleBase" id="RU003848"/>
    </source>
</evidence>
<dbReference type="GO" id="GO:0046961">
    <property type="term" value="F:proton-transporting ATPase activity, rotational mechanism"/>
    <property type="evidence" value="ECO:0007669"/>
    <property type="project" value="TreeGrafter"/>
</dbReference>
<evidence type="ECO:0000256" key="12">
    <source>
        <dbReference type="ARBA" id="ARBA00037847"/>
    </source>
</evidence>
<keyword evidence="8 13" id="KW-0406">Ion transport</keyword>
<gene>
    <name evidence="13" type="primary">atpF</name>
    <name evidence="16" type="ORF">A2113_00615</name>
</gene>
<dbReference type="PANTHER" id="PTHR33445:SF1">
    <property type="entry name" value="ATP SYNTHASE SUBUNIT B"/>
    <property type="match status" value="1"/>
</dbReference>